<dbReference type="InterPro" id="IPR036291">
    <property type="entry name" value="NAD(P)-bd_dom_sf"/>
</dbReference>
<dbReference type="Gene3D" id="3.40.50.720">
    <property type="entry name" value="NAD(P)-binding Rossmann-like Domain"/>
    <property type="match status" value="1"/>
</dbReference>
<dbReference type="Proteomes" id="UP001162834">
    <property type="component" value="Chromosome"/>
</dbReference>
<sequence length="259" mass="28087">MKAVILGGAGEVGSEVTRDLARDGAFDELVVADLDEGRARTLVDEFDGAGIRAVGLDLHDREAALALLEGADVLMNCTSFVLFDTVIDLAIEARVDYADLISEPTDAQARAAREAGITAISGLGATPGLSNVLVRHAAEELEEIAEVHISWVSFRTIAPTPGLLDTILWETSENCETRGFFQNGRFERAAFLDGSRLVTFADPVGPQRVYYLPHPRSRRCRETSRRCATARSAEAGGRRSWTTCGCSAAMACWPRTAWR</sequence>
<proteinExistence type="predicted"/>
<dbReference type="RefSeq" id="WP_259315413.1">
    <property type="nucleotide sequence ID" value="NZ_CP087164.1"/>
</dbReference>
<organism evidence="2 3">
    <name type="scientific">Capillimicrobium parvum</name>
    <dbReference type="NCBI Taxonomy" id="2884022"/>
    <lineage>
        <taxon>Bacteria</taxon>
        <taxon>Bacillati</taxon>
        <taxon>Actinomycetota</taxon>
        <taxon>Thermoleophilia</taxon>
        <taxon>Solirubrobacterales</taxon>
        <taxon>Capillimicrobiaceae</taxon>
        <taxon>Capillimicrobium</taxon>
    </lineage>
</organism>
<evidence type="ECO:0000313" key="2">
    <source>
        <dbReference type="EMBL" id="UGS35731.1"/>
    </source>
</evidence>
<dbReference type="PANTHER" id="PTHR43796:SF2">
    <property type="entry name" value="CARBOXYNORSPERMIDINE SYNTHASE"/>
    <property type="match status" value="1"/>
</dbReference>
<evidence type="ECO:0000313" key="3">
    <source>
        <dbReference type="Proteomes" id="UP001162834"/>
    </source>
</evidence>
<dbReference type="PANTHER" id="PTHR43796">
    <property type="entry name" value="CARBOXYNORSPERMIDINE SYNTHASE"/>
    <property type="match status" value="1"/>
</dbReference>
<dbReference type="KEGG" id="sbae:DSM104329_02126"/>
<dbReference type="Pfam" id="PF03435">
    <property type="entry name" value="Sacchrp_dh_NADP"/>
    <property type="match status" value="1"/>
</dbReference>
<accession>A0A9E7BZW0</accession>
<dbReference type="EMBL" id="CP087164">
    <property type="protein sequence ID" value="UGS35731.1"/>
    <property type="molecule type" value="Genomic_DNA"/>
</dbReference>
<evidence type="ECO:0000259" key="1">
    <source>
        <dbReference type="Pfam" id="PF03435"/>
    </source>
</evidence>
<dbReference type="InterPro" id="IPR005097">
    <property type="entry name" value="Sacchrp_dh_NADP-bd"/>
</dbReference>
<keyword evidence="3" id="KW-1185">Reference proteome</keyword>
<reference evidence="2" key="1">
    <citation type="journal article" date="2022" name="Int. J. Syst. Evol. Microbiol.">
        <title>Pseudomonas aegrilactucae sp. nov. and Pseudomonas morbosilactucae sp. nov., pathogens causing bacterial rot of lettuce in Japan.</title>
        <authorList>
            <person name="Sawada H."/>
            <person name="Fujikawa T."/>
            <person name="Satou M."/>
        </authorList>
    </citation>
    <scope>NUCLEOTIDE SEQUENCE</scope>
    <source>
        <strain evidence="2">0166_1</strain>
    </source>
</reference>
<dbReference type="AlphaFoldDB" id="A0A9E7BZW0"/>
<name>A0A9E7BZW0_9ACTN</name>
<dbReference type="Gene3D" id="3.30.360.10">
    <property type="entry name" value="Dihydrodipicolinate Reductase, domain 2"/>
    <property type="match status" value="1"/>
</dbReference>
<feature type="domain" description="Saccharopine dehydrogenase NADP binding" evidence="1">
    <location>
        <begin position="4"/>
        <end position="120"/>
    </location>
</feature>
<gene>
    <name evidence="2" type="ORF">DSM104329_02126</name>
</gene>
<dbReference type="SUPFAM" id="SSF51735">
    <property type="entry name" value="NAD(P)-binding Rossmann-fold domains"/>
    <property type="match status" value="1"/>
</dbReference>
<protein>
    <recommendedName>
        <fullName evidence="1">Saccharopine dehydrogenase NADP binding domain-containing protein</fullName>
    </recommendedName>
</protein>